<dbReference type="Gene3D" id="2.60.120.200">
    <property type="match status" value="1"/>
</dbReference>
<sequence length="504" mass="54507">MLRRAHVPAHAPAPRRGIRSTRSLTIIGTAVLAVTAGTLVPVFAGDDDGLTLRPVADTTVTQVPQDGDTTGKTTLASCPSLCDGNPRGRRDATLQFAVDKLPANATQVKATLRVYAWHDFAARILARTVPGDLAAASSPARLAAVGSVQALDKVAKGYNEFDVSASVQRNGTYTFALSQESLNTRVYWASRENSKDNLHPELVLSYKTQAKPTPGKSTPSTALPPAPSTKPTTAAPTTTAPSPTKTAATTAPATSKPPAAPTTPATPEGWRLVFNDDFTSGGIDKSKWNLRDGEGRSIDIGCNVDDPKNTFVSGGNLTLRALKQSSTCSSQTRQYTQSYLDTMGKASFKYGRFEIRAKSPNKPESSKGLWPAFWLRPDDGGNGEIDVTELPGGPGWHDKSTAAIFWDYTPVKQDTRIAMPGGAHPADGFHTYTTEWDAKSLKWYIDGKLVWTRDSSTTPWFDKAFHKPYNLRLNFQVGGWLGNPDASTQFPADFVVDYVRVYQR</sequence>
<keyword evidence="3" id="KW-0964">Secreted</keyword>
<dbReference type="GO" id="GO:0004553">
    <property type="term" value="F:hydrolase activity, hydrolyzing O-glycosyl compounds"/>
    <property type="evidence" value="ECO:0007669"/>
    <property type="project" value="InterPro"/>
</dbReference>
<keyword evidence="6" id="KW-0472">Membrane</keyword>
<feature type="region of interest" description="Disordered" evidence="5">
    <location>
        <begin position="208"/>
        <end position="270"/>
    </location>
</feature>
<dbReference type="GO" id="GO:0005576">
    <property type="term" value="C:extracellular region"/>
    <property type="evidence" value="ECO:0007669"/>
    <property type="project" value="UniProtKB-SubCell"/>
</dbReference>
<comment type="similarity">
    <text evidence="2">Belongs to the glycosyl hydrolase 16 family.</text>
</comment>
<evidence type="ECO:0000256" key="4">
    <source>
        <dbReference type="ARBA" id="ARBA00022729"/>
    </source>
</evidence>
<proteinExistence type="inferred from homology"/>
<dbReference type="SUPFAM" id="SSF49899">
    <property type="entry name" value="Concanavalin A-like lectins/glucanases"/>
    <property type="match status" value="1"/>
</dbReference>
<evidence type="ECO:0000256" key="6">
    <source>
        <dbReference type="SAM" id="Phobius"/>
    </source>
</evidence>
<accession>A0A919VP02</accession>
<name>A0A919VP02_9ACTN</name>
<dbReference type="GO" id="GO:0005975">
    <property type="term" value="P:carbohydrate metabolic process"/>
    <property type="evidence" value="ECO:0007669"/>
    <property type="project" value="InterPro"/>
</dbReference>
<dbReference type="RefSeq" id="WP_212990205.1">
    <property type="nucleotide sequence ID" value="NZ_BAABEA010000005.1"/>
</dbReference>
<gene>
    <name evidence="8" type="ORF">Aau02nite_41990</name>
</gene>
<dbReference type="Proteomes" id="UP000681340">
    <property type="component" value="Unassembled WGS sequence"/>
</dbReference>
<keyword evidence="9" id="KW-1185">Reference proteome</keyword>
<keyword evidence="4" id="KW-0732">Signal</keyword>
<dbReference type="AlphaFoldDB" id="A0A919VP02"/>
<dbReference type="InterPro" id="IPR055372">
    <property type="entry name" value="CBM96"/>
</dbReference>
<evidence type="ECO:0000256" key="3">
    <source>
        <dbReference type="ARBA" id="ARBA00022525"/>
    </source>
</evidence>
<feature type="transmembrane region" description="Helical" evidence="6">
    <location>
        <begin position="24"/>
        <end position="44"/>
    </location>
</feature>
<dbReference type="Pfam" id="PF24517">
    <property type="entry name" value="CBM96"/>
    <property type="match status" value="1"/>
</dbReference>
<keyword evidence="6" id="KW-0812">Transmembrane</keyword>
<dbReference type="InterPro" id="IPR050546">
    <property type="entry name" value="Glycosyl_Hydrlase_16"/>
</dbReference>
<dbReference type="InterPro" id="IPR013320">
    <property type="entry name" value="ConA-like_dom_sf"/>
</dbReference>
<organism evidence="8 9">
    <name type="scientific">Actinoplanes auranticolor</name>
    <dbReference type="NCBI Taxonomy" id="47988"/>
    <lineage>
        <taxon>Bacteria</taxon>
        <taxon>Bacillati</taxon>
        <taxon>Actinomycetota</taxon>
        <taxon>Actinomycetes</taxon>
        <taxon>Micromonosporales</taxon>
        <taxon>Micromonosporaceae</taxon>
        <taxon>Actinoplanes</taxon>
    </lineage>
</organism>
<dbReference type="CDD" id="cd08023">
    <property type="entry name" value="GH16_laminarinase_like"/>
    <property type="match status" value="1"/>
</dbReference>
<evidence type="ECO:0000313" key="8">
    <source>
        <dbReference type="EMBL" id="GIM70647.1"/>
    </source>
</evidence>
<feature type="domain" description="GH16" evidence="7">
    <location>
        <begin position="249"/>
        <end position="504"/>
    </location>
</feature>
<dbReference type="PANTHER" id="PTHR10963">
    <property type="entry name" value="GLYCOSYL HYDROLASE-RELATED"/>
    <property type="match status" value="1"/>
</dbReference>
<keyword evidence="6" id="KW-1133">Transmembrane helix</keyword>
<dbReference type="InterPro" id="IPR000757">
    <property type="entry name" value="Beta-glucanase-like"/>
</dbReference>
<comment type="subcellular location">
    <subcellularLocation>
        <location evidence="1">Secreted</location>
    </subcellularLocation>
</comment>
<protein>
    <recommendedName>
        <fullName evidence="7">GH16 domain-containing protein</fullName>
    </recommendedName>
</protein>
<dbReference type="PROSITE" id="PS51762">
    <property type="entry name" value="GH16_2"/>
    <property type="match status" value="1"/>
</dbReference>
<evidence type="ECO:0000313" key="9">
    <source>
        <dbReference type="Proteomes" id="UP000681340"/>
    </source>
</evidence>
<comment type="caution">
    <text evidence="8">The sequence shown here is derived from an EMBL/GenBank/DDBJ whole genome shotgun (WGS) entry which is preliminary data.</text>
</comment>
<feature type="compositionally biased region" description="Low complexity" evidence="5">
    <location>
        <begin position="229"/>
        <end position="267"/>
    </location>
</feature>
<reference evidence="8" key="1">
    <citation type="submission" date="2021-03" db="EMBL/GenBank/DDBJ databases">
        <title>Whole genome shotgun sequence of Actinoplanes auranticolor NBRC 12245.</title>
        <authorList>
            <person name="Komaki H."/>
            <person name="Tamura T."/>
        </authorList>
    </citation>
    <scope>NUCLEOTIDE SEQUENCE</scope>
    <source>
        <strain evidence="8">NBRC 12245</strain>
    </source>
</reference>
<dbReference type="EMBL" id="BOQL01000032">
    <property type="protein sequence ID" value="GIM70647.1"/>
    <property type="molecule type" value="Genomic_DNA"/>
</dbReference>
<evidence type="ECO:0000259" key="7">
    <source>
        <dbReference type="PROSITE" id="PS51762"/>
    </source>
</evidence>
<evidence type="ECO:0000256" key="2">
    <source>
        <dbReference type="ARBA" id="ARBA00006865"/>
    </source>
</evidence>
<dbReference type="Pfam" id="PF00722">
    <property type="entry name" value="Glyco_hydro_16"/>
    <property type="match status" value="1"/>
</dbReference>
<evidence type="ECO:0000256" key="1">
    <source>
        <dbReference type="ARBA" id="ARBA00004613"/>
    </source>
</evidence>
<evidence type="ECO:0000256" key="5">
    <source>
        <dbReference type="SAM" id="MobiDB-lite"/>
    </source>
</evidence>
<dbReference type="PANTHER" id="PTHR10963:SF55">
    <property type="entry name" value="GLYCOSIDE HYDROLASE FAMILY 16 PROTEIN"/>
    <property type="match status" value="1"/>
</dbReference>